<dbReference type="AlphaFoldDB" id="A0A0A9DV15"/>
<keyword evidence="1" id="KW-0472">Membrane</keyword>
<feature type="transmembrane region" description="Helical" evidence="1">
    <location>
        <begin position="6"/>
        <end position="27"/>
    </location>
</feature>
<keyword evidence="1" id="KW-1133">Transmembrane helix</keyword>
<reference evidence="2" key="1">
    <citation type="submission" date="2014-09" db="EMBL/GenBank/DDBJ databases">
        <authorList>
            <person name="Magalhaes I.L.F."/>
            <person name="Oliveira U."/>
            <person name="Santos F.R."/>
            <person name="Vidigal T.H.D.A."/>
            <person name="Brescovit A.D."/>
            <person name="Santos A.J."/>
        </authorList>
    </citation>
    <scope>NUCLEOTIDE SEQUENCE</scope>
    <source>
        <tissue evidence="2">Shoot tissue taken approximately 20 cm above the soil surface</tissue>
    </source>
</reference>
<dbReference type="EMBL" id="GBRH01206289">
    <property type="protein sequence ID" value="JAD91606.1"/>
    <property type="molecule type" value="Transcribed_RNA"/>
</dbReference>
<name>A0A0A9DV15_ARUDO</name>
<evidence type="ECO:0000313" key="2">
    <source>
        <dbReference type="EMBL" id="JAD91606.1"/>
    </source>
</evidence>
<organism evidence="2">
    <name type="scientific">Arundo donax</name>
    <name type="common">Giant reed</name>
    <name type="synonym">Donax arundinaceus</name>
    <dbReference type="NCBI Taxonomy" id="35708"/>
    <lineage>
        <taxon>Eukaryota</taxon>
        <taxon>Viridiplantae</taxon>
        <taxon>Streptophyta</taxon>
        <taxon>Embryophyta</taxon>
        <taxon>Tracheophyta</taxon>
        <taxon>Spermatophyta</taxon>
        <taxon>Magnoliopsida</taxon>
        <taxon>Liliopsida</taxon>
        <taxon>Poales</taxon>
        <taxon>Poaceae</taxon>
        <taxon>PACMAD clade</taxon>
        <taxon>Arundinoideae</taxon>
        <taxon>Arundineae</taxon>
        <taxon>Arundo</taxon>
    </lineage>
</organism>
<proteinExistence type="predicted"/>
<accession>A0A0A9DV15</accession>
<evidence type="ECO:0000256" key="1">
    <source>
        <dbReference type="SAM" id="Phobius"/>
    </source>
</evidence>
<reference evidence="2" key="2">
    <citation type="journal article" date="2015" name="Data Brief">
        <title>Shoot transcriptome of the giant reed, Arundo donax.</title>
        <authorList>
            <person name="Barrero R.A."/>
            <person name="Guerrero F.D."/>
            <person name="Moolhuijzen P."/>
            <person name="Goolsby J.A."/>
            <person name="Tidwell J."/>
            <person name="Bellgard S.E."/>
            <person name="Bellgard M.I."/>
        </authorList>
    </citation>
    <scope>NUCLEOTIDE SEQUENCE</scope>
    <source>
        <tissue evidence="2">Shoot tissue taken approximately 20 cm above the soil surface</tissue>
    </source>
</reference>
<sequence length="28" mass="3360">MLQENMVIVFMLKHIYLFFVAKSALFLI</sequence>
<protein>
    <submittedName>
        <fullName evidence="2">Uncharacterized protein</fullName>
    </submittedName>
</protein>
<keyword evidence="1" id="KW-0812">Transmembrane</keyword>